<evidence type="ECO:0000313" key="2">
    <source>
        <dbReference type="EMBL" id="KAK5912463.1"/>
    </source>
</evidence>
<proteinExistence type="predicted"/>
<organism evidence="2 3">
    <name type="scientific">Champsocephalus esox</name>
    <name type="common">pike icefish</name>
    <dbReference type="NCBI Taxonomy" id="159716"/>
    <lineage>
        <taxon>Eukaryota</taxon>
        <taxon>Metazoa</taxon>
        <taxon>Chordata</taxon>
        <taxon>Craniata</taxon>
        <taxon>Vertebrata</taxon>
        <taxon>Euteleostomi</taxon>
        <taxon>Actinopterygii</taxon>
        <taxon>Neopterygii</taxon>
        <taxon>Teleostei</taxon>
        <taxon>Neoteleostei</taxon>
        <taxon>Acanthomorphata</taxon>
        <taxon>Eupercaria</taxon>
        <taxon>Perciformes</taxon>
        <taxon>Notothenioidei</taxon>
        <taxon>Channichthyidae</taxon>
        <taxon>Champsocephalus</taxon>
    </lineage>
</organism>
<protein>
    <submittedName>
        <fullName evidence="2">Uncharacterized protein</fullName>
    </submittedName>
</protein>
<evidence type="ECO:0000256" key="1">
    <source>
        <dbReference type="SAM" id="MobiDB-lite"/>
    </source>
</evidence>
<comment type="caution">
    <text evidence="2">The sequence shown here is derived from an EMBL/GenBank/DDBJ whole genome shotgun (WGS) entry which is preliminary data.</text>
</comment>
<dbReference type="AlphaFoldDB" id="A0AAN8D499"/>
<reference evidence="2 3" key="1">
    <citation type="journal article" date="2023" name="Mol. Biol. Evol.">
        <title>Genomics of Secondarily Temperate Adaptation in the Only Non-Antarctic Icefish.</title>
        <authorList>
            <person name="Rivera-Colon A.G."/>
            <person name="Rayamajhi N."/>
            <person name="Minhas B.F."/>
            <person name="Madrigal G."/>
            <person name="Bilyk K.T."/>
            <person name="Yoon V."/>
            <person name="Hune M."/>
            <person name="Gregory S."/>
            <person name="Cheng C.H.C."/>
            <person name="Catchen J.M."/>
        </authorList>
    </citation>
    <scope>NUCLEOTIDE SEQUENCE [LARGE SCALE GENOMIC DNA]</scope>
    <source>
        <strain evidence="2">JC2023a</strain>
    </source>
</reference>
<gene>
    <name evidence="2" type="ORF">CesoFtcFv8_002333</name>
</gene>
<accession>A0AAN8D499</accession>
<dbReference type="EMBL" id="JAULUE010002047">
    <property type="protein sequence ID" value="KAK5912463.1"/>
    <property type="molecule type" value="Genomic_DNA"/>
</dbReference>
<keyword evidence="3" id="KW-1185">Reference proteome</keyword>
<sequence length="82" mass="8645">MDWLHGDEEAQTRTLTRPLAGATAAVGQMGFTLPLSEAPEAQEVIAPVLESSTKLEGESLAPLSDIDQPAEGKKCPPSWTGL</sequence>
<dbReference type="Proteomes" id="UP001335648">
    <property type="component" value="Unassembled WGS sequence"/>
</dbReference>
<feature type="region of interest" description="Disordered" evidence="1">
    <location>
        <begin position="59"/>
        <end position="82"/>
    </location>
</feature>
<evidence type="ECO:0000313" key="3">
    <source>
        <dbReference type="Proteomes" id="UP001335648"/>
    </source>
</evidence>
<name>A0AAN8D499_9TELE</name>